<evidence type="ECO:0000256" key="1">
    <source>
        <dbReference type="ARBA" id="ARBA00007870"/>
    </source>
</evidence>
<dbReference type="UniPathway" id="UPA00028">
    <property type="reaction ID" value="UER00004"/>
</dbReference>
<keyword evidence="8" id="KW-1185">Reference proteome</keyword>
<evidence type="ECO:0000256" key="3">
    <source>
        <dbReference type="ARBA" id="ARBA00023002"/>
    </source>
</evidence>
<protein>
    <recommendedName>
        <fullName evidence="4">2-dehydropantoate 2-reductase</fullName>
        <ecNumber evidence="4">1.1.1.169</ecNumber>
    </recommendedName>
    <alternativeName>
        <fullName evidence="4">Ketopantoate reductase</fullName>
    </alternativeName>
</protein>
<gene>
    <name evidence="7" type="ORF">D8M06_05720</name>
</gene>
<dbReference type="NCBIfam" id="TIGR00745">
    <property type="entry name" value="apbA_panE"/>
    <property type="match status" value="1"/>
</dbReference>
<dbReference type="EC" id="1.1.1.169" evidence="4"/>
<dbReference type="Gene3D" id="3.40.50.720">
    <property type="entry name" value="NAD(P)-binding Rossmann-like Domain"/>
    <property type="match status" value="1"/>
</dbReference>
<proteinExistence type="inferred from homology"/>
<dbReference type="OrthoDB" id="9800163at2"/>
<dbReference type="InterPro" id="IPR003710">
    <property type="entry name" value="ApbA"/>
</dbReference>
<name>A0A495A7Q1_9BACI</name>
<dbReference type="SUPFAM" id="SSF51735">
    <property type="entry name" value="NAD(P)-binding Rossmann-fold domains"/>
    <property type="match status" value="1"/>
</dbReference>
<dbReference type="RefSeq" id="WP_121203430.1">
    <property type="nucleotide sequence ID" value="NZ_RBZP01000002.1"/>
</dbReference>
<comment type="pathway">
    <text evidence="4">Cofactor biosynthesis; (R)-pantothenate biosynthesis; (R)-pantoate from 3-methyl-2-oxobutanoate: step 2/2.</text>
</comment>
<comment type="similarity">
    <text evidence="1 4">Belongs to the ketopantoate reductase family.</text>
</comment>
<dbReference type="InterPro" id="IPR008927">
    <property type="entry name" value="6-PGluconate_DH-like_C_sf"/>
</dbReference>
<evidence type="ECO:0000313" key="8">
    <source>
        <dbReference type="Proteomes" id="UP000269301"/>
    </source>
</evidence>
<comment type="catalytic activity">
    <reaction evidence="4">
        <text>(R)-pantoate + NADP(+) = 2-dehydropantoate + NADPH + H(+)</text>
        <dbReference type="Rhea" id="RHEA:16233"/>
        <dbReference type="ChEBI" id="CHEBI:11561"/>
        <dbReference type="ChEBI" id="CHEBI:15378"/>
        <dbReference type="ChEBI" id="CHEBI:15980"/>
        <dbReference type="ChEBI" id="CHEBI:57783"/>
        <dbReference type="ChEBI" id="CHEBI:58349"/>
        <dbReference type="EC" id="1.1.1.169"/>
    </reaction>
</comment>
<dbReference type="Proteomes" id="UP000269301">
    <property type="component" value="Unassembled WGS sequence"/>
</dbReference>
<dbReference type="InterPro" id="IPR013752">
    <property type="entry name" value="KPA_reductase"/>
</dbReference>
<evidence type="ECO:0000313" key="7">
    <source>
        <dbReference type="EMBL" id="RKQ35759.1"/>
    </source>
</evidence>
<dbReference type="InterPro" id="IPR013332">
    <property type="entry name" value="KPR_N"/>
</dbReference>
<reference evidence="7 8" key="1">
    <citation type="journal article" date="2016" name="Int. J. Syst. Evol. Microbiol.">
        <title>Oceanobacillus halophilus sp. nov., a novel moderately halophilic bacterium from a hypersaline lake.</title>
        <authorList>
            <person name="Amoozegar M.A."/>
            <person name="Bagheri M."/>
            <person name="Makhdoumi A."/>
            <person name="Nikou M.M."/>
            <person name="Fazeli S.A.S."/>
            <person name="Schumann P."/>
            <person name="Sproer C."/>
            <person name="Sanchez-Porro C."/>
            <person name="Ventosa A."/>
        </authorList>
    </citation>
    <scope>NUCLEOTIDE SEQUENCE [LARGE SCALE GENOMIC DNA]</scope>
    <source>
        <strain evidence="7 8">DSM 23996</strain>
    </source>
</reference>
<dbReference type="FunFam" id="3.40.50.720:FF:000307">
    <property type="entry name" value="2-dehydropantoate 2-reductase"/>
    <property type="match status" value="1"/>
</dbReference>
<dbReference type="SUPFAM" id="SSF48179">
    <property type="entry name" value="6-phosphogluconate dehydrogenase C-terminal domain-like"/>
    <property type="match status" value="1"/>
</dbReference>
<sequence length="311" mass="34641">MRIGIVGAGAVGSFFGALLEKGGHQVTFLARGKHLEMMQKKGLRIKKENDSFTVQSTFTDNPKQLENAELILFCVKSNDTEVMAKKLFPILNSNAFIMTMQNGVNNEETLRKIFGVGRTFSCATYIQSSIIEPGVVKQQGRVALVIGELDNCASVQCSQIVTSFQRAGIDTKHTSNILEKKWRKFLFNITFNPLSAITTASIGDILDDKDLRKTAESVCKEAMEVASKIGISIDMNQTIETIFNNGERARGHRTSMLQDRLSGKQMEVESMCGYTMRKAENLNISVPTIQSFYSILTYLNKQQSLQNKIIN</sequence>
<organism evidence="7 8">
    <name type="scientific">Oceanobacillus halophilus</name>
    <dbReference type="NCBI Taxonomy" id="930130"/>
    <lineage>
        <taxon>Bacteria</taxon>
        <taxon>Bacillati</taxon>
        <taxon>Bacillota</taxon>
        <taxon>Bacilli</taxon>
        <taxon>Bacillales</taxon>
        <taxon>Bacillaceae</taxon>
        <taxon>Oceanobacillus</taxon>
    </lineage>
</organism>
<dbReference type="FunFam" id="1.10.1040.10:FF:000017">
    <property type="entry name" value="2-dehydropantoate 2-reductase"/>
    <property type="match status" value="1"/>
</dbReference>
<dbReference type="PANTHER" id="PTHR21708:SF26">
    <property type="entry name" value="2-DEHYDROPANTOATE 2-REDUCTASE"/>
    <property type="match status" value="1"/>
</dbReference>
<dbReference type="Pfam" id="PF08546">
    <property type="entry name" value="ApbA_C"/>
    <property type="match status" value="1"/>
</dbReference>
<dbReference type="GO" id="GO:0008677">
    <property type="term" value="F:2-dehydropantoate 2-reductase activity"/>
    <property type="evidence" value="ECO:0007669"/>
    <property type="project" value="UniProtKB-EC"/>
</dbReference>
<dbReference type="AlphaFoldDB" id="A0A495A7Q1"/>
<accession>A0A495A7Q1</accession>
<dbReference type="PANTHER" id="PTHR21708">
    <property type="entry name" value="PROBABLE 2-DEHYDROPANTOATE 2-REDUCTASE"/>
    <property type="match status" value="1"/>
</dbReference>
<evidence type="ECO:0000259" key="5">
    <source>
        <dbReference type="Pfam" id="PF02558"/>
    </source>
</evidence>
<dbReference type="InterPro" id="IPR013328">
    <property type="entry name" value="6PGD_dom2"/>
</dbReference>
<dbReference type="InterPro" id="IPR036291">
    <property type="entry name" value="NAD(P)-bd_dom_sf"/>
</dbReference>
<evidence type="ECO:0000256" key="2">
    <source>
        <dbReference type="ARBA" id="ARBA00022857"/>
    </source>
</evidence>
<dbReference type="GO" id="GO:0015940">
    <property type="term" value="P:pantothenate biosynthetic process"/>
    <property type="evidence" value="ECO:0007669"/>
    <property type="project" value="UniProtKB-UniPathway"/>
</dbReference>
<keyword evidence="3 4" id="KW-0560">Oxidoreductase</keyword>
<dbReference type="Pfam" id="PF02558">
    <property type="entry name" value="ApbA"/>
    <property type="match status" value="1"/>
</dbReference>
<dbReference type="Gene3D" id="1.10.1040.10">
    <property type="entry name" value="N-(1-d-carboxylethyl)-l-norvaline Dehydrogenase, domain 2"/>
    <property type="match status" value="1"/>
</dbReference>
<dbReference type="GO" id="GO:0005737">
    <property type="term" value="C:cytoplasm"/>
    <property type="evidence" value="ECO:0007669"/>
    <property type="project" value="TreeGrafter"/>
</dbReference>
<dbReference type="EMBL" id="RBZP01000002">
    <property type="protein sequence ID" value="RKQ35759.1"/>
    <property type="molecule type" value="Genomic_DNA"/>
</dbReference>
<comment type="caution">
    <text evidence="7">The sequence shown here is derived from an EMBL/GenBank/DDBJ whole genome shotgun (WGS) entry which is preliminary data.</text>
</comment>
<feature type="domain" description="Ketopantoate reductase N-terminal" evidence="5">
    <location>
        <begin position="3"/>
        <end position="150"/>
    </location>
</feature>
<comment type="function">
    <text evidence="4">Catalyzes the NADPH-dependent reduction of ketopantoate into pantoic acid.</text>
</comment>
<feature type="domain" description="Ketopantoate reductase C-terminal" evidence="6">
    <location>
        <begin position="176"/>
        <end position="297"/>
    </location>
</feature>
<keyword evidence="4" id="KW-0566">Pantothenate biosynthesis</keyword>
<evidence type="ECO:0000259" key="6">
    <source>
        <dbReference type="Pfam" id="PF08546"/>
    </source>
</evidence>
<evidence type="ECO:0000256" key="4">
    <source>
        <dbReference type="RuleBase" id="RU362068"/>
    </source>
</evidence>
<dbReference type="InterPro" id="IPR051402">
    <property type="entry name" value="KPR-Related"/>
</dbReference>
<keyword evidence="2 4" id="KW-0521">NADP</keyword>